<accession>A0A7S0XKJ8</accession>
<dbReference type="Gene3D" id="2.40.30.10">
    <property type="entry name" value="Translation factors"/>
    <property type="match status" value="1"/>
</dbReference>
<keyword evidence="2" id="KW-1133">Transmembrane helix</keyword>
<dbReference type="InterPro" id="IPR017938">
    <property type="entry name" value="Riboflavin_synthase-like_b-brl"/>
</dbReference>
<dbReference type="InterPro" id="IPR039261">
    <property type="entry name" value="FNR_nucleotide-bd"/>
</dbReference>
<gene>
    <name evidence="4" type="ORF">EMAD1354_LOCUS3168</name>
</gene>
<dbReference type="PROSITE" id="PS51384">
    <property type="entry name" value="FAD_FR"/>
    <property type="match status" value="1"/>
</dbReference>
<dbReference type="GO" id="GO:0005886">
    <property type="term" value="C:plasma membrane"/>
    <property type="evidence" value="ECO:0007669"/>
    <property type="project" value="TreeGrafter"/>
</dbReference>
<feature type="domain" description="FAD-binding FR-type" evidence="3">
    <location>
        <begin position="40"/>
        <end position="153"/>
    </location>
</feature>
<dbReference type="AlphaFoldDB" id="A0A7S0XKJ8"/>
<dbReference type="SUPFAM" id="SSF63380">
    <property type="entry name" value="Riboflavin synthase domain-like"/>
    <property type="match status" value="1"/>
</dbReference>
<dbReference type="SUPFAM" id="SSF52343">
    <property type="entry name" value="Ferredoxin reductase-like, C-terminal NADP-linked domain"/>
    <property type="match status" value="1"/>
</dbReference>
<feature type="transmembrane region" description="Helical" evidence="2">
    <location>
        <begin position="264"/>
        <end position="283"/>
    </location>
</feature>
<keyword evidence="2" id="KW-0472">Membrane</keyword>
<evidence type="ECO:0000313" key="4">
    <source>
        <dbReference type="EMBL" id="CAD8727087.1"/>
    </source>
</evidence>
<protein>
    <recommendedName>
        <fullName evidence="3">FAD-binding FR-type domain-containing protein</fullName>
    </recommendedName>
</protein>
<dbReference type="CDD" id="cd06186">
    <property type="entry name" value="NOX_Duox_like_FAD_NADP"/>
    <property type="match status" value="1"/>
</dbReference>
<feature type="transmembrane region" description="Helical" evidence="2">
    <location>
        <begin position="295"/>
        <end position="317"/>
    </location>
</feature>
<evidence type="ECO:0000256" key="2">
    <source>
        <dbReference type="SAM" id="Phobius"/>
    </source>
</evidence>
<organism evidence="4">
    <name type="scientific">Erythrolobus madagascarensis</name>
    <dbReference type="NCBI Taxonomy" id="708628"/>
    <lineage>
        <taxon>Eukaryota</taxon>
        <taxon>Rhodophyta</taxon>
        <taxon>Bangiophyceae</taxon>
        <taxon>Porphyridiales</taxon>
        <taxon>Porphyridiaceae</taxon>
        <taxon>Erythrolobus</taxon>
    </lineage>
</organism>
<dbReference type="InterPro" id="IPR013121">
    <property type="entry name" value="Fe_red_NAD-bd_6"/>
</dbReference>
<keyword evidence="2" id="KW-0812">Transmembrane</keyword>
<name>A0A7S0XKJ8_9RHOD</name>
<dbReference type="InterPro" id="IPR017927">
    <property type="entry name" value="FAD-bd_FR_type"/>
</dbReference>
<feature type="transmembrane region" description="Helical" evidence="2">
    <location>
        <begin position="17"/>
        <end position="35"/>
    </location>
</feature>
<dbReference type="Pfam" id="PF08022">
    <property type="entry name" value="FAD_binding_8"/>
    <property type="match status" value="1"/>
</dbReference>
<dbReference type="Pfam" id="PF08030">
    <property type="entry name" value="NAD_binding_6"/>
    <property type="match status" value="1"/>
</dbReference>
<sequence>MAFPLLIIHGTMRGHPMTVWFICGPLAIYMLDVFLRRIVFKTKRSAIKSAQAFDDNGEKVTKLVLQREPGVFEFKPGQYAEIRIPEISRFEWHPFTIASPPSDVGTITFFIKAAGRWTTALYDLAESESLDGDAGSRVLEAEMRGPFGAPAESFSLYPHVVLVGTGIGVTPLLSIWLSLAKNSWKSCTERSAKSTKAPSALELDSSSSANPSIEGIEILKTANMLFTDILSLKQGGVLLAQERKGAQLRAAVLAAWLESLTSNIILLTCTLVLEALVLSLWIGEQEVATQVTQIIATWLVIPVFGAKIALSLVAYGLRYLTSFIFLLEVLIFMGAVASFYLTLQVLINGDKASTIWYLLTFGVYLVLHIIRIMVIFYATARPSSEIERARDQAKGEKFIDAHESVRAIWVNKSVSGMSWVMNRLAESAEQVAPSYALELYATRSKEDEVKAASPFAAAADENGVTQHELKAGRPKWNEILTSAIERAHASNPQDGALVGVFYCGMPAVARELQNVAKLVTAQHQRKIASKRTAPCNCRIVVHKENF</sequence>
<dbReference type="Gene3D" id="3.40.50.80">
    <property type="entry name" value="Nucleotide-binding domain of ferredoxin-NADP reductase (FNR) module"/>
    <property type="match status" value="2"/>
</dbReference>
<dbReference type="EMBL" id="HBFE01004935">
    <property type="protein sequence ID" value="CAD8727087.1"/>
    <property type="molecule type" value="Transcribed_RNA"/>
</dbReference>
<dbReference type="PANTHER" id="PTHR11972">
    <property type="entry name" value="NADPH OXIDASE"/>
    <property type="match status" value="1"/>
</dbReference>
<dbReference type="GO" id="GO:0016491">
    <property type="term" value="F:oxidoreductase activity"/>
    <property type="evidence" value="ECO:0007669"/>
    <property type="project" value="UniProtKB-KW"/>
</dbReference>
<feature type="transmembrane region" description="Helical" evidence="2">
    <location>
        <begin position="355"/>
        <end position="380"/>
    </location>
</feature>
<dbReference type="InterPro" id="IPR050369">
    <property type="entry name" value="RBOH/FRE"/>
</dbReference>
<evidence type="ECO:0000256" key="1">
    <source>
        <dbReference type="ARBA" id="ARBA00023002"/>
    </source>
</evidence>
<evidence type="ECO:0000259" key="3">
    <source>
        <dbReference type="PROSITE" id="PS51384"/>
    </source>
</evidence>
<keyword evidence="1" id="KW-0560">Oxidoreductase</keyword>
<proteinExistence type="predicted"/>
<reference evidence="4" key="1">
    <citation type="submission" date="2021-01" db="EMBL/GenBank/DDBJ databases">
        <authorList>
            <person name="Corre E."/>
            <person name="Pelletier E."/>
            <person name="Niang G."/>
            <person name="Scheremetjew M."/>
            <person name="Finn R."/>
            <person name="Kale V."/>
            <person name="Holt S."/>
            <person name="Cochrane G."/>
            <person name="Meng A."/>
            <person name="Brown T."/>
            <person name="Cohen L."/>
        </authorList>
    </citation>
    <scope>NUCLEOTIDE SEQUENCE</scope>
    <source>
        <strain evidence="4">CCMP3276</strain>
    </source>
</reference>
<dbReference type="InterPro" id="IPR013112">
    <property type="entry name" value="FAD-bd_8"/>
</dbReference>
<feature type="transmembrane region" description="Helical" evidence="2">
    <location>
        <begin position="324"/>
        <end position="343"/>
    </location>
</feature>